<dbReference type="InterPro" id="IPR051685">
    <property type="entry name" value="Ycf3/AcsC/BcsC/TPR_MFPF"/>
</dbReference>
<dbReference type="EnsemblMetazoa" id="XM_031932700">
    <property type="protein sequence ID" value="XP_031788560"/>
    <property type="gene ID" value="LOC103315534"/>
</dbReference>
<dbReference type="InParanoid" id="A0A7M7QJW6"/>
<dbReference type="InterPro" id="IPR019734">
    <property type="entry name" value="TPR_rpt"/>
</dbReference>
<dbReference type="PROSITE" id="PS50005">
    <property type="entry name" value="TPR"/>
    <property type="match status" value="1"/>
</dbReference>
<organism evidence="4 5">
    <name type="scientific">Nasonia vitripennis</name>
    <name type="common">Parasitic wasp</name>
    <dbReference type="NCBI Taxonomy" id="7425"/>
    <lineage>
        <taxon>Eukaryota</taxon>
        <taxon>Metazoa</taxon>
        <taxon>Ecdysozoa</taxon>
        <taxon>Arthropoda</taxon>
        <taxon>Hexapoda</taxon>
        <taxon>Insecta</taxon>
        <taxon>Pterygota</taxon>
        <taxon>Neoptera</taxon>
        <taxon>Endopterygota</taxon>
        <taxon>Hymenoptera</taxon>
        <taxon>Apocrita</taxon>
        <taxon>Proctotrupomorpha</taxon>
        <taxon>Chalcidoidea</taxon>
        <taxon>Pteromalidae</taxon>
        <taxon>Pteromalinae</taxon>
        <taxon>Nasonia</taxon>
    </lineage>
</organism>
<dbReference type="InterPro" id="IPR011990">
    <property type="entry name" value="TPR-like_helical_dom_sf"/>
</dbReference>
<dbReference type="KEGG" id="nvi:103315534"/>
<dbReference type="Proteomes" id="UP000002358">
    <property type="component" value="Chromosome 5"/>
</dbReference>
<dbReference type="EnsemblMetazoa" id="XM_008204942">
    <property type="protein sequence ID" value="XP_008203164"/>
    <property type="gene ID" value="LOC103315534"/>
</dbReference>
<accession>A0A7M7QJW6</accession>
<reference evidence="4" key="1">
    <citation type="submission" date="2021-01" db="UniProtKB">
        <authorList>
            <consortium name="EnsemblMetazoa"/>
        </authorList>
    </citation>
    <scope>IDENTIFICATION</scope>
</reference>
<evidence type="ECO:0000256" key="1">
    <source>
        <dbReference type="ARBA" id="ARBA00022737"/>
    </source>
</evidence>
<name>A0A7M7QJW6_NASVI</name>
<dbReference type="SMR" id="A0A7M7QJW6"/>
<keyword evidence="2 3" id="KW-0802">TPR repeat</keyword>
<keyword evidence="5" id="KW-1185">Reference proteome</keyword>
<sequence length="529" mass="60784">MLIKYNQGRNAGAPGGKSNAANKCILCASLLQTAISDLQYRVKNNRSSIGLREQRFGYSLIILKTREFLRLYLAAICDLQMGETHKSLECPFTWGIDEDLAREFDESQEIVVEVEEQPVLALVNSLSITYFLAVQKSHRDALNKLHESQEIFKQLDKRTLENDATSHEVLEHITQATAYHVHTLLDMTSEAKKAMSELKDSKALRSKPELGSIYGCRSIAWSCFHEAGCQRVVPLAEAAVSSSPTCSLWHHILGKSLRHVRRNVDGLHKPSPREKSCLLRSYELSPIPFYGIHVAQMYRESEEREKCRKIYSDIYESRPTSVGINLRLGKAFTTFNDFVKAEECLNRAGEKNQQNPMYLHYKGCLYRKEKKLKEAAVYLKEAGKNGNHRADFDYAEVMMRLSRGSFDYLGHLQRMFEKCENVNFKQTILLHISMQSYYKKTDLDSALKNLLKAIELNPDSKQLMNFRNISVDWNEYLNIFDLVSDVLLPLYLKRRQELSADMKDVVKSLKHHCEKQRNELSASFQGMTL</sequence>
<evidence type="ECO:0000256" key="3">
    <source>
        <dbReference type="PROSITE-ProRule" id="PRU00339"/>
    </source>
</evidence>
<protein>
    <submittedName>
        <fullName evidence="4">Uncharacterized protein</fullName>
    </submittedName>
</protein>
<dbReference type="PANTHER" id="PTHR44943:SF8">
    <property type="entry name" value="TPR REPEAT-CONTAINING PROTEIN MJ0263"/>
    <property type="match status" value="1"/>
</dbReference>
<gene>
    <name evidence="4" type="primary">103315534</name>
</gene>
<dbReference type="OrthoDB" id="7700470at2759"/>
<feature type="repeat" description="TPR" evidence="3">
    <location>
        <begin position="427"/>
        <end position="460"/>
    </location>
</feature>
<dbReference type="EnsemblMetazoa" id="XM_031932702">
    <property type="protein sequence ID" value="XP_031788562"/>
    <property type="gene ID" value="LOC103315534"/>
</dbReference>
<keyword evidence="1" id="KW-0677">Repeat</keyword>
<dbReference type="SUPFAM" id="SSF48452">
    <property type="entry name" value="TPR-like"/>
    <property type="match status" value="1"/>
</dbReference>
<proteinExistence type="predicted"/>
<evidence type="ECO:0000313" key="4">
    <source>
        <dbReference type="EnsemblMetazoa" id="XP_031788563"/>
    </source>
</evidence>
<dbReference type="AlphaFoldDB" id="A0A7M7QJW6"/>
<dbReference type="PANTHER" id="PTHR44943">
    <property type="entry name" value="CELLULOSE SYNTHASE OPERON PROTEIN C"/>
    <property type="match status" value="1"/>
</dbReference>
<dbReference type="EnsemblMetazoa" id="XM_031932703">
    <property type="protein sequence ID" value="XP_031788563"/>
    <property type="gene ID" value="LOC103315534"/>
</dbReference>
<evidence type="ECO:0000256" key="2">
    <source>
        <dbReference type="ARBA" id="ARBA00022803"/>
    </source>
</evidence>
<dbReference type="Gene3D" id="1.25.40.10">
    <property type="entry name" value="Tetratricopeptide repeat domain"/>
    <property type="match status" value="1"/>
</dbReference>
<evidence type="ECO:0000313" key="5">
    <source>
        <dbReference type="Proteomes" id="UP000002358"/>
    </source>
</evidence>